<evidence type="ECO:0008006" key="3">
    <source>
        <dbReference type="Google" id="ProtNLM"/>
    </source>
</evidence>
<comment type="caution">
    <text evidence="1">The sequence shown here is derived from an EMBL/GenBank/DDBJ whole genome shotgun (WGS) entry which is preliminary data.</text>
</comment>
<proteinExistence type="predicted"/>
<accession>A0A100HLY5</accession>
<evidence type="ECO:0000313" key="2">
    <source>
        <dbReference type="Proteomes" id="UP000056209"/>
    </source>
</evidence>
<dbReference type="OrthoDB" id="530493at2"/>
<dbReference type="Proteomes" id="UP000056209">
    <property type="component" value="Unassembled WGS sequence"/>
</dbReference>
<dbReference type="Pfam" id="PF11536">
    <property type="entry name" value="DUF3226"/>
    <property type="match status" value="1"/>
</dbReference>
<gene>
    <name evidence="1" type="ORF">DEIGR_103104</name>
</gene>
<keyword evidence="2" id="KW-1185">Reference proteome</keyword>
<dbReference type="InterPro" id="IPR024508">
    <property type="entry name" value="DUF3226"/>
</dbReference>
<evidence type="ECO:0000313" key="1">
    <source>
        <dbReference type="EMBL" id="GAQ23077.1"/>
    </source>
</evidence>
<dbReference type="SUPFAM" id="SSF160945">
    <property type="entry name" value="PH0156-like"/>
    <property type="match status" value="1"/>
</dbReference>
<protein>
    <recommendedName>
        <fullName evidence="3">DUF4435 domain-containing protein</fullName>
    </recommendedName>
</protein>
<dbReference type="RefSeq" id="WP_153013776.1">
    <property type="nucleotide sequence ID" value="NZ_BCMS01000001.1"/>
</dbReference>
<reference evidence="2" key="1">
    <citation type="submission" date="2015-11" db="EMBL/GenBank/DDBJ databases">
        <title>Draft Genome Sequence of the Radioresistant Bacterium Deinococcus grandis, Isolated from Freshwater Fish in Japan.</title>
        <authorList>
            <person name="Satoh K."/>
            <person name="Onodera T."/>
            <person name="Omoso K."/>
            <person name="Takeda-Yano K."/>
            <person name="Katayama T."/>
            <person name="Oono Y."/>
            <person name="Narumi I."/>
        </authorList>
    </citation>
    <scope>NUCLEOTIDE SEQUENCE [LARGE SCALE GENOMIC DNA]</scope>
    <source>
        <strain evidence="2">ATCC 43672</strain>
    </source>
</reference>
<organism evidence="1 2">
    <name type="scientific">Deinococcus grandis</name>
    <dbReference type="NCBI Taxonomy" id="57498"/>
    <lineage>
        <taxon>Bacteria</taxon>
        <taxon>Thermotogati</taxon>
        <taxon>Deinococcota</taxon>
        <taxon>Deinococci</taxon>
        <taxon>Deinococcales</taxon>
        <taxon>Deinococcaceae</taxon>
        <taxon>Deinococcus</taxon>
    </lineage>
</organism>
<sequence>MMSDSLLIVEGPDDKHVMYSLFESYTVPQVFEVRELEGIETIVSSLPTLIKATSRLGIVIDADLDIQSRWESLRHQVKDKGFDLPETPDSDGLRIENADGDVLGIWIMPDNSIPGMLEDFLKLIIPDEDELLPLAAQFVETLPEAKGRFSEKHKSKAIIHTYLAINKDPGLRFGTAVKAKYFDASKPIASKFISWVNRVLVA</sequence>
<name>A0A100HLY5_9DEIO</name>
<dbReference type="EMBL" id="BCMS01000001">
    <property type="protein sequence ID" value="GAQ23077.1"/>
    <property type="molecule type" value="Genomic_DNA"/>
</dbReference>
<dbReference type="AlphaFoldDB" id="A0A100HLY5"/>